<dbReference type="PANTHER" id="PTHR47273">
    <property type="entry name" value="EXPRESSED PROTEIN"/>
    <property type="match status" value="1"/>
</dbReference>
<evidence type="ECO:0000313" key="3">
    <source>
        <dbReference type="EMBL" id="MPA44697.1"/>
    </source>
</evidence>
<evidence type="ECO:0000256" key="2">
    <source>
        <dbReference type="SAM" id="SignalP"/>
    </source>
</evidence>
<feature type="region of interest" description="Disordered" evidence="1">
    <location>
        <begin position="296"/>
        <end position="421"/>
    </location>
</feature>
<feature type="compositionally biased region" description="Pro residues" evidence="1">
    <location>
        <begin position="197"/>
        <end position="212"/>
    </location>
</feature>
<keyword evidence="2" id="KW-0732">Signal</keyword>
<accession>A0A5B6ZJN6</accession>
<dbReference type="AlphaFoldDB" id="A0A5B6ZJN6"/>
<feature type="compositionally biased region" description="Pro residues" evidence="1">
    <location>
        <begin position="296"/>
        <end position="411"/>
    </location>
</feature>
<feature type="compositionally biased region" description="Low complexity" evidence="1">
    <location>
        <begin position="412"/>
        <end position="421"/>
    </location>
</feature>
<dbReference type="Pfam" id="PF01190">
    <property type="entry name" value="Pollen_Ole_e_1"/>
    <property type="match status" value="1"/>
</dbReference>
<gene>
    <name evidence="3" type="ORF">Din_014138</name>
</gene>
<dbReference type="EC" id="3.1.1.-" evidence="3"/>
<protein>
    <submittedName>
        <fullName evidence="3">Putative vegetative cell wall protein gp1</fullName>
        <ecNumber evidence="3">3.1.1.-</ecNumber>
    </submittedName>
</protein>
<proteinExistence type="predicted"/>
<feature type="signal peptide" evidence="2">
    <location>
        <begin position="1"/>
        <end position="20"/>
    </location>
</feature>
<evidence type="ECO:0000256" key="1">
    <source>
        <dbReference type="SAM" id="MobiDB-lite"/>
    </source>
</evidence>
<name>A0A5B6ZJN6_DAVIN</name>
<keyword evidence="3" id="KW-0378">Hydrolase</keyword>
<feature type="region of interest" description="Disordered" evidence="1">
    <location>
        <begin position="197"/>
        <end position="223"/>
    </location>
</feature>
<dbReference type="PANTHER" id="PTHR47273:SF4">
    <property type="entry name" value="EXPRESSED PROTEIN"/>
    <property type="match status" value="1"/>
</dbReference>
<organism evidence="3">
    <name type="scientific">Davidia involucrata</name>
    <name type="common">Dove tree</name>
    <dbReference type="NCBI Taxonomy" id="16924"/>
    <lineage>
        <taxon>Eukaryota</taxon>
        <taxon>Viridiplantae</taxon>
        <taxon>Streptophyta</taxon>
        <taxon>Embryophyta</taxon>
        <taxon>Tracheophyta</taxon>
        <taxon>Spermatophyta</taxon>
        <taxon>Magnoliopsida</taxon>
        <taxon>eudicotyledons</taxon>
        <taxon>Gunneridae</taxon>
        <taxon>Pentapetalae</taxon>
        <taxon>asterids</taxon>
        <taxon>Cornales</taxon>
        <taxon>Nyssaceae</taxon>
        <taxon>Davidia</taxon>
    </lineage>
</organism>
<dbReference type="EMBL" id="GHES01014138">
    <property type="protein sequence ID" value="MPA44697.1"/>
    <property type="molecule type" value="Transcribed_RNA"/>
</dbReference>
<reference evidence="3" key="1">
    <citation type="submission" date="2019-08" db="EMBL/GenBank/DDBJ databases">
        <title>Reference gene set and small RNA set construction with multiple tissues from Davidia involucrata Baill.</title>
        <authorList>
            <person name="Yang H."/>
            <person name="Zhou C."/>
            <person name="Li G."/>
            <person name="Wang J."/>
            <person name="Gao P."/>
            <person name="Wang M."/>
            <person name="Wang R."/>
            <person name="Zhao Y."/>
        </authorList>
    </citation>
    <scope>NUCLEOTIDE SEQUENCE</scope>
    <source>
        <tissue evidence="3">Mixed with DoveR01_LX</tissue>
    </source>
</reference>
<feature type="chain" id="PRO_5022868470" evidence="2">
    <location>
        <begin position="21"/>
        <end position="421"/>
    </location>
</feature>
<dbReference type="GO" id="GO:0016787">
    <property type="term" value="F:hydrolase activity"/>
    <property type="evidence" value="ECO:0007669"/>
    <property type="project" value="UniProtKB-KW"/>
</dbReference>
<sequence>MSWFLTIIILSFTFNNFSEARHEKKLPSALVVGTVYCDTCFQEEFSKTSHFISGASVAVECGGTSSKPSFREEVKTNEGGEFRVHLPFSVSKHVKKIKGCSVKLISSSEPYCAVASTATSSSLHLKSRKQGTHIFSAGFFTFKPLKQPNLCYQRPSFQNTKEFNSMKPLIPTPVGTTFPPIDEDIFPPLPQLPNLPPLPQLPPLPPLPNFPPKPKKKTRSKTTNSLKTFQFSDQKVANPEFFIPTPPIPFLPTPLLAFGIPLPPNPFLPPPSVLPPNPFLPPPSILPPNPFLPPPSILPPNPFQPPPSILPPNPFQPPPSILPPNPFQPPAPPPSIFPPIPNPFQPPGPPPSIFPPIPNPFQPSPPGPPPLINLPPIPGLTPTPSPPPPPAFPFPFPPFPFQPSPGFPGIPPASSSKETSP</sequence>